<dbReference type="KEGG" id="pxu:106124002"/>
<dbReference type="Proteomes" id="UP000053268">
    <property type="component" value="Unassembled WGS sequence"/>
</dbReference>
<feature type="domain" description="Core Histone H2A/H2B/H3" evidence="16">
    <location>
        <begin position="4"/>
        <end position="81"/>
    </location>
</feature>
<evidence type="ECO:0000256" key="8">
    <source>
        <dbReference type="ARBA" id="ARBA00022481"/>
    </source>
</evidence>
<evidence type="ECO:0000256" key="14">
    <source>
        <dbReference type="ARBA" id="ARBA00023269"/>
    </source>
</evidence>
<dbReference type="EMBL" id="KQ459593">
    <property type="protein sequence ID" value="KPI96629.1"/>
    <property type="molecule type" value="Genomic_DNA"/>
</dbReference>
<evidence type="ECO:0000259" key="16">
    <source>
        <dbReference type="Pfam" id="PF00125"/>
    </source>
</evidence>
<dbReference type="PRINTS" id="PR00620">
    <property type="entry name" value="HISTONEH2A"/>
</dbReference>
<keyword evidence="14 15" id="KW-0544">Nucleosome core</keyword>
<evidence type="ECO:0000256" key="15">
    <source>
        <dbReference type="RuleBase" id="RU003767"/>
    </source>
</evidence>
<reference evidence="18 19" key="1">
    <citation type="journal article" date="2015" name="Nat. Commun.">
        <title>Outbred genome sequencing and CRISPR/Cas9 gene editing in butterflies.</title>
        <authorList>
            <person name="Li X."/>
            <person name="Fan D."/>
            <person name="Zhang W."/>
            <person name="Liu G."/>
            <person name="Zhang L."/>
            <person name="Zhao L."/>
            <person name="Fang X."/>
            <person name="Chen L."/>
            <person name="Dong Y."/>
            <person name="Chen Y."/>
            <person name="Ding Y."/>
            <person name="Zhao R."/>
            <person name="Feng M."/>
            <person name="Zhu Y."/>
            <person name="Feng Y."/>
            <person name="Jiang X."/>
            <person name="Zhu D."/>
            <person name="Xiang H."/>
            <person name="Feng X."/>
            <person name="Li S."/>
            <person name="Wang J."/>
            <person name="Zhang G."/>
            <person name="Kronforst M.R."/>
            <person name="Wang W."/>
        </authorList>
    </citation>
    <scope>NUCLEOTIDE SEQUENCE [LARGE SCALE GENOMIC DNA]</scope>
    <source>
        <strain evidence="18">Ya'a_city_454_Px</strain>
        <tissue evidence="18">Whole body</tissue>
    </source>
</reference>
<evidence type="ECO:0000259" key="17">
    <source>
        <dbReference type="Pfam" id="PF16211"/>
    </source>
</evidence>
<dbReference type="GO" id="GO:0000786">
    <property type="term" value="C:nucleosome"/>
    <property type="evidence" value="ECO:0007669"/>
    <property type="project" value="UniProtKB-KW"/>
</dbReference>
<evidence type="ECO:0000256" key="11">
    <source>
        <dbReference type="ARBA" id="ARBA00022990"/>
    </source>
</evidence>
<keyword evidence="12 15" id="KW-0238">DNA-binding</keyword>
<keyword evidence="19" id="KW-1185">Reference proteome</keyword>
<dbReference type="InterPro" id="IPR007125">
    <property type="entry name" value="H2A/H2B/H3"/>
</dbReference>
<dbReference type="GO" id="GO:0005634">
    <property type="term" value="C:nucleus"/>
    <property type="evidence" value="ECO:0007669"/>
    <property type="project" value="UniProtKB-SubCell"/>
</dbReference>
<evidence type="ECO:0000256" key="5">
    <source>
        <dbReference type="ARBA" id="ARBA00011538"/>
    </source>
</evidence>
<evidence type="ECO:0000256" key="3">
    <source>
        <dbReference type="ARBA" id="ARBA00004286"/>
    </source>
</evidence>
<reference evidence="20" key="2">
    <citation type="submission" date="2025-04" db="UniProtKB">
        <authorList>
            <consortium name="RefSeq"/>
        </authorList>
    </citation>
    <scope>IDENTIFICATION</scope>
</reference>
<keyword evidence="10" id="KW-0832">Ubl conjugation</keyword>
<dbReference type="InterPro" id="IPR009072">
    <property type="entry name" value="Histone-fold"/>
</dbReference>
<comment type="similarity">
    <text evidence="4 15">Belongs to the histone H2A family.</text>
</comment>
<dbReference type="Pfam" id="PF16211">
    <property type="entry name" value="Histone_H2A_C"/>
    <property type="match status" value="1"/>
</dbReference>
<feature type="domain" description="Histone H2A C-terminal" evidence="17">
    <location>
        <begin position="84"/>
        <end position="115"/>
    </location>
</feature>
<evidence type="ECO:0000313" key="20">
    <source>
        <dbReference type="RefSeq" id="XP_013175890.1"/>
    </source>
</evidence>
<keyword evidence="7 15" id="KW-0158">Chromosome</keyword>
<evidence type="ECO:0000256" key="12">
    <source>
        <dbReference type="ARBA" id="ARBA00023125"/>
    </source>
</evidence>
<keyword evidence="9" id="KW-1017">Isopeptide bond</keyword>
<dbReference type="GO" id="GO:0003677">
    <property type="term" value="F:DNA binding"/>
    <property type="evidence" value="ECO:0007669"/>
    <property type="project" value="UniProtKB-KW"/>
</dbReference>
<dbReference type="OrthoDB" id="9799930at2759"/>
<comment type="subcellular location">
    <subcellularLocation>
        <location evidence="3">Chromosome</location>
    </subcellularLocation>
    <subcellularLocation>
        <location evidence="2 15">Nucleus</location>
    </subcellularLocation>
</comment>
<proteinExistence type="inferred from homology"/>
<dbReference type="SMART" id="SM00414">
    <property type="entry name" value="H2A"/>
    <property type="match status" value="1"/>
</dbReference>
<evidence type="ECO:0000256" key="10">
    <source>
        <dbReference type="ARBA" id="ARBA00022843"/>
    </source>
</evidence>
<dbReference type="SUPFAM" id="SSF47113">
    <property type="entry name" value="Histone-fold"/>
    <property type="match status" value="1"/>
</dbReference>
<dbReference type="GeneID" id="106124002"/>
<protein>
    <recommendedName>
        <fullName evidence="6 15">Histone H2A</fullName>
    </recommendedName>
</protein>
<dbReference type="InterPro" id="IPR002119">
    <property type="entry name" value="Histone_H2A"/>
</dbReference>
<evidence type="ECO:0000256" key="6">
    <source>
        <dbReference type="ARBA" id="ARBA00017642"/>
    </source>
</evidence>
<sequence length="121" mass="13196">MKPKSKAKSRSARANITFPVGRVHKILKSGNYAQRIGGGAPIYLAAAVEYLAAEILELAAEAAKQNKKSRVIPRHILFAIRNDDELNQMLSGVTVSQGGVIPAIHPHLLPKKTMKNMSQEK</sequence>
<organism evidence="18 19">
    <name type="scientific">Papilio xuthus</name>
    <name type="common">Asian swallowtail butterfly</name>
    <dbReference type="NCBI Taxonomy" id="66420"/>
    <lineage>
        <taxon>Eukaryota</taxon>
        <taxon>Metazoa</taxon>
        <taxon>Ecdysozoa</taxon>
        <taxon>Arthropoda</taxon>
        <taxon>Hexapoda</taxon>
        <taxon>Insecta</taxon>
        <taxon>Pterygota</taxon>
        <taxon>Neoptera</taxon>
        <taxon>Endopterygota</taxon>
        <taxon>Lepidoptera</taxon>
        <taxon>Glossata</taxon>
        <taxon>Ditrysia</taxon>
        <taxon>Papilionoidea</taxon>
        <taxon>Papilionidae</taxon>
        <taxon>Papilioninae</taxon>
        <taxon>Papilio</taxon>
    </lineage>
</organism>
<dbReference type="InterPro" id="IPR032454">
    <property type="entry name" value="Histone_H2A_C"/>
</dbReference>
<accession>A0A194PV47</accession>
<comment type="subunit">
    <text evidence="5 15">The nucleosome is a histone octamer containing two molecules each of H2A, H2B, H3 and H4 assembled in one H3-H4 heterotetramer and two H2A-H2B heterodimers. The octamer wraps approximately 147 bp of DNA.</text>
</comment>
<evidence type="ECO:0000256" key="9">
    <source>
        <dbReference type="ARBA" id="ARBA00022499"/>
    </source>
</evidence>
<comment type="function">
    <text evidence="1">Core component of nucleosome. Nucleosomes wrap and compact DNA into chromatin, limiting DNA accessibility to the cellular machineries which require DNA as a template. Histones thereby play a central role in transcription regulation, DNA repair, DNA replication and chromosomal stability. DNA accessibility is regulated via a complex set of post-translational modifications of histones, also called histone code, and nucleosome remodeling.</text>
</comment>
<dbReference type="GO" id="GO:0030527">
    <property type="term" value="F:structural constituent of chromatin"/>
    <property type="evidence" value="ECO:0007669"/>
    <property type="project" value="InterPro"/>
</dbReference>
<keyword evidence="8" id="KW-0488">Methylation</keyword>
<dbReference type="RefSeq" id="XP_013175890.1">
    <property type="nucleotide sequence ID" value="XM_013320436.1"/>
</dbReference>
<keyword evidence="11" id="KW-0007">Acetylation</keyword>
<dbReference type="FunFam" id="1.10.20.10:FF:000173">
    <property type="entry name" value="Histone H2A"/>
    <property type="match status" value="1"/>
</dbReference>
<evidence type="ECO:0000256" key="13">
    <source>
        <dbReference type="ARBA" id="ARBA00023242"/>
    </source>
</evidence>
<keyword evidence="13 15" id="KW-0539">Nucleus</keyword>
<evidence type="ECO:0000256" key="2">
    <source>
        <dbReference type="ARBA" id="ARBA00004123"/>
    </source>
</evidence>
<dbReference type="Gene3D" id="1.10.20.10">
    <property type="entry name" value="Histone, subunit A"/>
    <property type="match status" value="1"/>
</dbReference>
<dbReference type="AlphaFoldDB" id="A0A194PV47"/>
<dbReference type="Proteomes" id="UP000694872">
    <property type="component" value="Unplaced"/>
</dbReference>
<evidence type="ECO:0000313" key="18">
    <source>
        <dbReference type="EMBL" id="KPI96629.1"/>
    </source>
</evidence>
<dbReference type="STRING" id="66420.A0A194PV47"/>
<evidence type="ECO:0000256" key="1">
    <source>
        <dbReference type="ARBA" id="ARBA00002001"/>
    </source>
</evidence>
<dbReference type="GO" id="GO:0046982">
    <property type="term" value="F:protein heterodimerization activity"/>
    <property type="evidence" value="ECO:0007669"/>
    <property type="project" value="InterPro"/>
</dbReference>
<evidence type="ECO:0000256" key="7">
    <source>
        <dbReference type="ARBA" id="ARBA00022454"/>
    </source>
</evidence>
<evidence type="ECO:0000256" key="4">
    <source>
        <dbReference type="ARBA" id="ARBA00010691"/>
    </source>
</evidence>
<name>A0A194PV47_PAPXU</name>
<dbReference type="PANTHER" id="PTHR23430">
    <property type="entry name" value="HISTONE H2A"/>
    <property type="match status" value="1"/>
</dbReference>
<evidence type="ECO:0000313" key="19">
    <source>
        <dbReference type="Proteomes" id="UP000053268"/>
    </source>
</evidence>
<dbReference type="CDD" id="cd00074">
    <property type="entry name" value="HFD_H2A"/>
    <property type="match status" value="1"/>
</dbReference>
<gene>
    <name evidence="20" type="primary">LOC106124002</name>
    <name evidence="18" type="ORF">RR46_12659</name>
</gene>
<dbReference type="Pfam" id="PF00125">
    <property type="entry name" value="Histone"/>
    <property type="match status" value="1"/>
</dbReference>